<dbReference type="EC" id="3.2.1.45" evidence="3 6"/>
<name>A0ABM5KHV7_DIAVI</name>
<keyword evidence="5 6" id="KW-0378">Hydrolase</keyword>
<dbReference type="SUPFAM" id="SSF51445">
    <property type="entry name" value="(Trans)glycosidases"/>
    <property type="match status" value="1"/>
</dbReference>
<keyword evidence="7" id="KW-1133">Transmembrane helix</keyword>
<dbReference type="Pfam" id="PF02055">
    <property type="entry name" value="Glyco_hydro_30"/>
    <property type="match status" value="1"/>
</dbReference>
<sequence length="561" mass="63989">MKKFELLYKIFYLLIYGISFIVCLETCVSRDYGNGGTVCVCTDSRCHTIPPVQRLPSDQYVVYTSNKQGERLTKSVKTLSNPPPEECRIPYSDRICENNDYSGIKICGEPDFNPWVVYKEGRPYSPAALDTVNPNVYIDSHIKFQEIIGFGGAFTDSTGLNIKDMPSLLQDHLMRSYFSEEGLEYNMGRVPMAGTDFSIRAYSYMDSEDEVVDCVDSTLQSFQLAQEDFEFKIPYIQEAVRLAPNIQLFASAWVAPKVFKENNSYKGLMGFIKRQLYELYAKYFVTFLDKYLQNGVQFWGITTGNEAFVAMMHSGGIPGVLWMPDDLGIWVRDHLGPAINQSAHKNIKIITVDDQRALIPRVLQKIMFDQQTFDMIDGIGLHWYLDSENNTHLLDKTHKLYPTKFMIGTEACAGDFENNVRLGNWTRAELYAKDIIQDLNHWVQGWVDWNMVLNTKGGPTLAGPVDSPIIANVTEFYKQPTYYAMGHFSKFIPRGSVRIYSSQCDNDNKVDLVAFKRPDGGKVVVILNRNDYPIERTIIPCDRGNIELQITAQSITTLLFW</sequence>
<evidence type="ECO:0000256" key="3">
    <source>
        <dbReference type="ARBA" id="ARBA00012658"/>
    </source>
</evidence>
<dbReference type="RefSeq" id="XP_050509797.1">
    <property type="nucleotide sequence ID" value="XM_050653840.1"/>
</dbReference>
<keyword evidence="6" id="KW-0326">Glycosidase</keyword>
<proteinExistence type="inferred from homology"/>
<feature type="domain" description="Glycosyl hydrolase family 30 beta sandwich" evidence="9">
    <location>
        <begin position="495"/>
        <end position="558"/>
    </location>
</feature>
<evidence type="ECO:0000313" key="11">
    <source>
        <dbReference type="Proteomes" id="UP001652700"/>
    </source>
</evidence>
<dbReference type="InterPro" id="IPR033453">
    <property type="entry name" value="Glyco_hydro_30_TIM-barrel"/>
</dbReference>
<evidence type="ECO:0000259" key="9">
    <source>
        <dbReference type="Pfam" id="PF17189"/>
    </source>
</evidence>
<dbReference type="Pfam" id="PF17189">
    <property type="entry name" value="Glyco_hydro_30C"/>
    <property type="match status" value="1"/>
</dbReference>
<keyword evidence="7" id="KW-0472">Membrane</keyword>
<dbReference type="InterPro" id="IPR001139">
    <property type="entry name" value="Glyco_hydro_30"/>
</dbReference>
<keyword evidence="4" id="KW-0732">Signal</keyword>
<evidence type="ECO:0000313" key="10">
    <source>
        <dbReference type="EnsemblMetazoa" id="XP_050509797.1"/>
    </source>
</evidence>
<comment type="catalytic activity">
    <reaction evidence="1">
        <text>a beta-D-glucosyl-(1&lt;-&gt;1')-N-acylsphing-4-enine + H2O = an N-acylsphing-4-enine + D-glucose</text>
        <dbReference type="Rhea" id="RHEA:13269"/>
        <dbReference type="ChEBI" id="CHEBI:4167"/>
        <dbReference type="ChEBI" id="CHEBI:15377"/>
        <dbReference type="ChEBI" id="CHEBI:22801"/>
        <dbReference type="ChEBI" id="CHEBI:52639"/>
        <dbReference type="EC" id="3.2.1.45"/>
    </reaction>
    <physiologicalReaction direction="left-to-right" evidence="1">
        <dbReference type="Rhea" id="RHEA:13270"/>
    </physiologicalReaction>
</comment>
<evidence type="ECO:0000256" key="7">
    <source>
        <dbReference type="SAM" id="Phobius"/>
    </source>
</evidence>
<evidence type="ECO:0000256" key="4">
    <source>
        <dbReference type="ARBA" id="ARBA00022729"/>
    </source>
</evidence>
<dbReference type="PANTHER" id="PTHR11069:SF23">
    <property type="entry name" value="LYSOSOMAL ACID GLUCOSYLCERAMIDASE"/>
    <property type="match status" value="1"/>
</dbReference>
<keyword evidence="7" id="KW-0812">Transmembrane</keyword>
<keyword evidence="6" id="KW-0746">Sphingolipid metabolism</keyword>
<dbReference type="InterPro" id="IPR033452">
    <property type="entry name" value="GH30_C"/>
</dbReference>
<protein>
    <recommendedName>
        <fullName evidence="3 6">Glucosylceramidase</fullName>
        <ecNumber evidence="3 6">3.2.1.45</ecNumber>
    </recommendedName>
</protein>
<dbReference type="Proteomes" id="UP001652700">
    <property type="component" value="Unplaced"/>
</dbReference>
<dbReference type="PANTHER" id="PTHR11069">
    <property type="entry name" value="GLUCOSYLCERAMIDASE"/>
    <property type="match status" value="1"/>
</dbReference>
<accession>A0ABM5KHV7</accession>
<reference evidence="10" key="1">
    <citation type="submission" date="2025-05" db="UniProtKB">
        <authorList>
            <consortium name="EnsemblMetazoa"/>
        </authorList>
    </citation>
    <scope>IDENTIFICATION</scope>
</reference>
<dbReference type="GeneID" id="126886789"/>
<feature type="transmembrane region" description="Helical" evidence="7">
    <location>
        <begin position="6"/>
        <end position="24"/>
    </location>
</feature>
<comment type="similarity">
    <text evidence="2 6">Belongs to the glycosyl hydrolase 30 family.</text>
</comment>
<keyword evidence="6" id="KW-0443">Lipid metabolism</keyword>
<feature type="domain" description="Glycosyl hydrolase family 30 TIM-barrel" evidence="8">
    <location>
        <begin position="147"/>
        <end position="492"/>
    </location>
</feature>
<evidence type="ECO:0000256" key="6">
    <source>
        <dbReference type="RuleBase" id="RU361188"/>
    </source>
</evidence>
<dbReference type="EnsemblMetazoa" id="XM_050653840.1">
    <property type="protein sequence ID" value="XP_050509797.1"/>
    <property type="gene ID" value="LOC126886789"/>
</dbReference>
<keyword evidence="11" id="KW-1185">Reference proteome</keyword>
<dbReference type="Gene3D" id="3.20.20.80">
    <property type="entry name" value="Glycosidases"/>
    <property type="match status" value="1"/>
</dbReference>
<evidence type="ECO:0000256" key="2">
    <source>
        <dbReference type="ARBA" id="ARBA00005382"/>
    </source>
</evidence>
<evidence type="ECO:0000256" key="1">
    <source>
        <dbReference type="ARBA" id="ARBA00001013"/>
    </source>
</evidence>
<evidence type="ECO:0000259" key="8">
    <source>
        <dbReference type="Pfam" id="PF02055"/>
    </source>
</evidence>
<dbReference type="InterPro" id="IPR017853">
    <property type="entry name" value="GH"/>
</dbReference>
<evidence type="ECO:0000256" key="5">
    <source>
        <dbReference type="ARBA" id="ARBA00022801"/>
    </source>
</evidence>
<organism evidence="10 11">
    <name type="scientific">Diabrotica virgifera virgifera</name>
    <name type="common">western corn rootworm</name>
    <dbReference type="NCBI Taxonomy" id="50390"/>
    <lineage>
        <taxon>Eukaryota</taxon>
        <taxon>Metazoa</taxon>
        <taxon>Ecdysozoa</taxon>
        <taxon>Arthropoda</taxon>
        <taxon>Hexapoda</taxon>
        <taxon>Insecta</taxon>
        <taxon>Pterygota</taxon>
        <taxon>Neoptera</taxon>
        <taxon>Endopterygota</taxon>
        <taxon>Coleoptera</taxon>
        <taxon>Polyphaga</taxon>
        <taxon>Cucujiformia</taxon>
        <taxon>Chrysomeloidea</taxon>
        <taxon>Chrysomelidae</taxon>
        <taxon>Galerucinae</taxon>
        <taxon>Diabroticina</taxon>
        <taxon>Diabroticites</taxon>
        <taxon>Diabrotica</taxon>
    </lineage>
</organism>